<dbReference type="SUPFAM" id="SSF53213">
    <property type="entry name" value="LigB-like"/>
    <property type="match status" value="1"/>
</dbReference>
<evidence type="ECO:0000313" key="1">
    <source>
        <dbReference type="EMBL" id="MBS2964026.1"/>
    </source>
</evidence>
<sequence length="247" mass="25684">MLVAAAVCPQTPLLVPQIAGNAAGELADVRSAALDAVARLCGERTDLLIVLAPTEGSGARRTGLTGSLRRFGVDYSVGGHDGATEPCCGLLIGRWMLERTFPAAVPAHEGWEVGEQTEPGECARLGRMLGERAARVALLIMGDGSARRTPKAPGYFDERAEPFDDAVARALADADAAALAAVDPTAARTLMVAGRAPWQALAGAAMAASSRAWHGELLSYRAPYGVGYFTALWTGAEPDATARDAAR</sequence>
<dbReference type="Proteomes" id="UP000677913">
    <property type="component" value="Unassembled WGS sequence"/>
</dbReference>
<accession>A0A8J8BDD7</accession>
<gene>
    <name evidence="1" type="ORF">KGA66_13295</name>
</gene>
<keyword evidence="2" id="KW-1185">Reference proteome</keyword>
<proteinExistence type="predicted"/>
<evidence type="ECO:0008006" key="3">
    <source>
        <dbReference type="Google" id="ProtNLM"/>
    </source>
</evidence>
<dbReference type="AlphaFoldDB" id="A0A8J8BDD7"/>
<dbReference type="Gene3D" id="3.40.830.10">
    <property type="entry name" value="LigB-like"/>
    <property type="match status" value="1"/>
</dbReference>
<dbReference type="EMBL" id="JAGSXH010000040">
    <property type="protein sequence ID" value="MBS2964026.1"/>
    <property type="molecule type" value="Genomic_DNA"/>
</dbReference>
<organism evidence="1 2">
    <name type="scientific">Actinocrinis puniceicyclus</name>
    <dbReference type="NCBI Taxonomy" id="977794"/>
    <lineage>
        <taxon>Bacteria</taxon>
        <taxon>Bacillati</taxon>
        <taxon>Actinomycetota</taxon>
        <taxon>Actinomycetes</taxon>
        <taxon>Catenulisporales</taxon>
        <taxon>Actinospicaceae</taxon>
        <taxon>Actinocrinis</taxon>
    </lineage>
</organism>
<reference evidence="1" key="1">
    <citation type="submission" date="2021-04" db="EMBL/GenBank/DDBJ databases">
        <title>Genome based classification of Actinospica acidithermotolerans sp. nov., an actinobacterium isolated from an Indonesian hot spring.</title>
        <authorList>
            <person name="Kusuma A.B."/>
            <person name="Putra K.E."/>
            <person name="Nafisah S."/>
            <person name="Loh J."/>
            <person name="Nouioui I."/>
            <person name="Goodfellow M."/>
        </authorList>
    </citation>
    <scope>NUCLEOTIDE SEQUENCE</scope>
    <source>
        <strain evidence="1">DSM 45618</strain>
    </source>
</reference>
<evidence type="ECO:0000313" key="2">
    <source>
        <dbReference type="Proteomes" id="UP000677913"/>
    </source>
</evidence>
<name>A0A8J8BDD7_9ACTN</name>
<dbReference type="RefSeq" id="WP_211468279.1">
    <property type="nucleotide sequence ID" value="NZ_JAGSXH010000040.1"/>
</dbReference>
<protein>
    <recommendedName>
        <fullName evidence="3">Extradiol ring-cleavage dioxygenase class III enzyme subunit B domain-containing protein</fullName>
    </recommendedName>
</protein>
<comment type="caution">
    <text evidence="1">The sequence shown here is derived from an EMBL/GenBank/DDBJ whole genome shotgun (WGS) entry which is preliminary data.</text>
</comment>